<dbReference type="AlphaFoldDB" id="A0A8S1WZV1"/>
<dbReference type="OMA" id="LCTQMIV"/>
<gene>
    <name evidence="2" type="ORF">POCTA_138.1.T1090120</name>
</gene>
<organism evidence="2 3">
    <name type="scientific">Paramecium octaurelia</name>
    <dbReference type="NCBI Taxonomy" id="43137"/>
    <lineage>
        <taxon>Eukaryota</taxon>
        <taxon>Sar</taxon>
        <taxon>Alveolata</taxon>
        <taxon>Ciliophora</taxon>
        <taxon>Intramacronucleata</taxon>
        <taxon>Oligohymenophorea</taxon>
        <taxon>Peniculida</taxon>
        <taxon>Parameciidae</taxon>
        <taxon>Paramecium</taxon>
    </lineage>
</organism>
<feature type="region of interest" description="Disordered" evidence="1">
    <location>
        <begin position="65"/>
        <end position="161"/>
    </location>
</feature>
<feature type="region of interest" description="Disordered" evidence="1">
    <location>
        <begin position="1"/>
        <end position="26"/>
    </location>
</feature>
<dbReference type="OrthoDB" id="300795at2759"/>
<sequence length="511" mass="60533">MQLKKQFGSDQQTTRFSFRGRQYGRETNDRNQFEGFESNFQDHSNNYNKQYKLNISRESNNLENYQQTQNIDRPSKPQNFNDNRGSQQRERNNVNSERWGKIQENQEDQQQEVREFQFRKTGRGRGRGNSEFFGQKRDHANYGRGSSRTEFQRNWDNKGDAQDEAQNAQKRVKKNEVIVKKRAKILKLEQKLEMYEFVKVLGYYNQQLIILKANQIEFYNILFKRNGTDILDEGLRTSLDHWDKIFLNGWVQQKQDGTLNLTIEFLNKGEKIKNLLIYPNLLKQQTNLPINEFTLKQQSHFLINEVTLKNIVLVDHEQDRILTFCQDGLIRIFQLMGDQYKYIQHLNFEQTIEAVIKVGSNYLIGTRNQKLLLFDGQTIQKINYQFNKLCTQMIVDYNRVILKMDNDNETSIFILTQTLQVMGPIYIGSKINSLGIIRSYENDKLFIFSVNNTIETFIEIDNVLYEFNKISNQSIQNIYKFEMTNENMLIQKYLIGNNGLDIKIFSIVPEE</sequence>
<dbReference type="Proteomes" id="UP000683925">
    <property type="component" value="Unassembled WGS sequence"/>
</dbReference>
<comment type="caution">
    <text evidence="2">The sequence shown here is derived from an EMBL/GenBank/DDBJ whole genome shotgun (WGS) entry which is preliminary data.</text>
</comment>
<accession>A0A8S1WZV1</accession>
<protein>
    <submittedName>
        <fullName evidence="2">Uncharacterized protein</fullName>
    </submittedName>
</protein>
<keyword evidence="3" id="KW-1185">Reference proteome</keyword>
<evidence type="ECO:0000256" key="1">
    <source>
        <dbReference type="SAM" id="MobiDB-lite"/>
    </source>
</evidence>
<feature type="compositionally biased region" description="Polar residues" evidence="1">
    <location>
        <begin position="65"/>
        <end position="86"/>
    </location>
</feature>
<reference evidence="2" key="1">
    <citation type="submission" date="2021-01" db="EMBL/GenBank/DDBJ databases">
        <authorList>
            <consortium name="Genoscope - CEA"/>
            <person name="William W."/>
        </authorList>
    </citation>
    <scope>NUCLEOTIDE SEQUENCE</scope>
</reference>
<feature type="compositionally biased region" description="Basic and acidic residues" evidence="1">
    <location>
        <begin position="150"/>
        <end position="161"/>
    </location>
</feature>
<dbReference type="EMBL" id="CAJJDP010000109">
    <property type="protein sequence ID" value="CAD8195548.1"/>
    <property type="molecule type" value="Genomic_DNA"/>
</dbReference>
<evidence type="ECO:0000313" key="3">
    <source>
        <dbReference type="Proteomes" id="UP000683925"/>
    </source>
</evidence>
<name>A0A8S1WZV1_PAROT</name>
<proteinExistence type="predicted"/>
<evidence type="ECO:0000313" key="2">
    <source>
        <dbReference type="EMBL" id="CAD8195548.1"/>
    </source>
</evidence>